<comment type="caution">
    <text evidence="2">The sequence shown here is derived from an EMBL/GenBank/DDBJ whole genome shotgun (WGS) entry which is preliminary data.</text>
</comment>
<feature type="transmembrane region" description="Helical" evidence="1">
    <location>
        <begin position="180"/>
        <end position="198"/>
    </location>
</feature>
<feature type="transmembrane region" description="Helical" evidence="1">
    <location>
        <begin position="34"/>
        <end position="54"/>
    </location>
</feature>
<dbReference type="AlphaFoldDB" id="A0A430AML5"/>
<gene>
    <name evidence="2" type="ORF">CBF27_13225</name>
</gene>
<dbReference type="InterPro" id="IPR014509">
    <property type="entry name" value="YjdF-like"/>
</dbReference>
<dbReference type="OrthoDB" id="4966203at2"/>
<keyword evidence="1" id="KW-0472">Membrane</keyword>
<proteinExistence type="predicted"/>
<evidence type="ECO:0000313" key="2">
    <source>
        <dbReference type="EMBL" id="RSU09147.1"/>
    </source>
</evidence>
<keyword evidence="1" id="KW-0812">Transmembrane</keyword>
<feature type="transmembrane region" description="Helical" evidence="1">
    <location>
        <begin position="124"/>
        <end position="144"/>
    </location>
</feature>
<organism evidence="2 3">
    <name type="scientific">Vagococcus acidifermentans</name>
    <dbReference type="NCBI Taxonomy" id="564710"/>
    <lineage>
        <taxon>Bacteria</taxon>
        <taxon>Bacillati</taxon>
        <taxon>Bacillota</taxon>
        <taxon>Bacilli</taxon>
        <taxon>Lactobacillales</taxon>
        <taxon>Enterococcaceae</taxon>
        <taxon>Vagococcus</taxon>
    </lineage>
</organism>
<keyword evidence="3" id="KW-1185">Reference proteome</keyword>
<protein>
    <submittedName>
        <fullName evidence="2">Uncharacterized protein</fullName>
    </submittedName>
</protein>
<dbReference type="RefSeq" id="WP_126815096.1">
    <property type="nucleotide sequence ID" value="NZ_NGKC01000022.1"/>
</dbReference>
<dbReference type="EMBL" id="NGKC01000022">
    <property type="protein sequence ID" value="RSU09147.1"/>
    <property type="molecule type" value="Genomic_DNA"/>
</dbReference>
<feature type="transmembrane region" description="Helical" evidence="1">
    <location>
        <begin position="92"/>
        <end position="112"/>
    </location>
</feature>
<evidence type="ECO:0000256" key="1">
    <source>
        <dbReference type="SAM" id="Phobius"/>
    </source>
</evidence>
<reference evidence="2 3" key="1">
    <citation type="submission" date="2017-05" db="EMBL/GenBank/DDBJ databases">
        <title>Vagococcus spp. assemblies.</title>
        <authorList>
            <person name="Gulvik C.A."/>
        </authorList>
    </citation>
    <scope>NUCLEOTIDE SEQUENCE [LARGE SCALE GENOMIC DNA]</scope>
    <source>
        <strain evidence="2 3">LMG 24798</strain>
    </source>
</reference>
<feature type="transmembrane region" description="Helical" evidence="1">
    <location>
        <begin position="66"/>
        <end position="86"/>
    </location>
</feature>
<dbReference type="Proteomes" id="UP000286773">
    <property type="component" value="Unassembled WGS sequence"/>
</dbReference>
<dbReference type="Pfam" id="PF09997">
    <property type="entry name" value="DUF2238"/>
    <property type="match status" value="1"/>
</dbReference>
<evidence type="ECO:0000313" key="3">
    <source>
        <dbReference type="Proteomes" id="UP000286773"/>
    </source>
</evidence>
<keyword evidence="1" id="KW-1133">Transmembrane helix</keyword>
<name>A0A430AML5_9ENTE</name>
<sequence>MTKQFEKMLLIILVFFGLGMIVYAAVIKSDSFLAFEMLLGIIILFVPKVVSIIFKLEVPSMLKILYWVFIFFAVFIGTGLSFYSKITIWDKLLHFSSAMLLVALGFAIIGYFIPQDVIDQVPAIVYTIFGFTFGMTVGVFWEFYEFLFDGILEMNMQRFALSNGMNLVGRDALLDTMGDLFVNTLGCFVFAAYCYFLFKQDAKRIENLSFKKVQPA</sequence>
<accession>A0A430AML5</accession>